<dbReference type="InterPro" id="IPR007684">
    <property type="entry name" value="Znf_Ogr/Delta"/>
</dbReference>
<organism evidence="2 4">
    <name type="scientific">Escherichia coli</name>
    <dbReference type="NCBI Taxonomy" id="562"/>
    <lineage>
        <taxon>Bacteria</taxon>
        <taxon>Pseudomonadati</taxon>
        <taxon>Pseudomonadota</taxon>
        <taxon>Gammaproteobacteria</taxon>
        <taxon>Enterobacterales</taxon>
        <taxon>Enterobacteriaceae</taxon>
        <taxon>Escherichia</taxon>
    </lineage>
</organism>
<dbReference type="EMBL" id="WTRC01000072">
    <property type="protein sequence ID" value="MWT20811.1"/>
    <property type="molecule type" value="Genomic_DNA"/>
</dbReference>
<dbReference type="AlphaFoldDB" id="A0A6N8NL34"/>
<dbReference type="EMBL" id="WTQQ01000244">
    <property type="protein sequence ID" value="MWR89781.1"/>
    <property type="molecule type" value="Genomic_DNA"/>
</dbReference>
<dbReference type="Proteomes" id="UP000436482">
    <property type="component" value="Unassembled WGS sequence"/>
</dbReference>
<accession>A0A6N8NL34</accession>
<evidence type="ECO:0000313" key="5">
    <source>
        <dbReference type="Proteomes" id="UP000462410"/>
    </source>
</evidence>
<dbReference type="Pfam" id="PF04606">
    <property type="entry name" value="Ogr_Delta"/>
    <property type="match status" value="1"/>
</dbReference>
<proteinExistence type="predicted"/>
<name>A0A6N8NL34_ECOLX</name>
<feature type="domain" description="Zinc finger Ogr/Delta-type" evidence="1">
    <location>
        <begin position="3"/>
        <end position="45"/>
    </location>
</feature>
<gene>
    <name evidence="3" type="ORF">GP965_07680</name>
    <name evidence="2" type="ORF">GP979_15985</name>
</gene>
<reference evidence="4 5" key="1">
    <citation type="submission" date="2019-12" db="EMBL/GenBank/DDBJ databases">
        <title>Enteriobacteria Tanzani isolates_8377-8380.</title>
        <authorList>
            <person name="Subbiah M."/>
            <person name="Call D."/>
        </authorList>
    </citation>
    <scope>NUCLEOTIDE SEQUENCE [LARGE SCALE GENOMIC DNA]</scope>
    <source>
        <strain evidence="3 5">8378wH8</strain>
        <strain evidence="2 4">8379wE6</strain>
    </source>
</reference>
<dbReference type="RefSeq" id="WP_160454926.1">
    <property type="nucleotide sequence ID" value="NZ_VDAJ01000001.1"/>
</dbReference>
<evidence type="ECO:0000313" key="2">
    <source>
        <dbReference type="EMBL" id="MWR89781.1"/>
    </source>
</evidence>
<evidence type="ECO:0000259" key="1">
    <source>
        <dbReference type="Pfam" id="PF04606"/>
    </source>
</evidence>
<dbReference type="Proteomes" id="UP000462410">
    <property type="component" value="Unassembled WGS sequence"/>
</dbReference>
<evidence type="ECO:0000313" key="4">
    <source>
        <dbReference type="Proteomes" id="UP000436482"/>
    </source>
</evidence>
<sequence>MFHCPYCRQPAHTRTSRYVSENLKQRYHQCTSLECSATFRTSETLDGVIRQPAMPENAVALLTAGERP</sequence>
<evidence type="ECO:0000313" key="3">
    <source>
        <dbReference type="EMBL" id="MWT20811.1"/>
    </source>
</evidence>
<protein>
    <submittedName>
        <fullName evidence="2">Transcriptional regulator</fullName>
    </submittedName>
</protein>
<comment type="caution">
    <text evidence="2">The sequence shown here is derived from an EMBL/GenBank/DDBJ whole genome shotgun (WGS) entry which is preliminary data.</text>
</comment>